<keyword evidence="1" id="KW-0472">Membrane</keyword>
<dbReference type="InterPro" id="IPR012902">
    <property type="entry name" value="N_methyl_site"/>
</dbReference>
<keyword evidence="1" id="KW-0812">Transmembrane</keyword>
<dbReference type="OrthoDB" id="9154196at2"/>
<dbReference type="InterPro" id="IPR045584">
    <property type="entry name" value="Pilin-like"/>
</dbReference>
<dbReference type="AlphaFoldDB" id="A0A4Z0BGQ5"/>
<sequence length="158" mass="16412">MRTSAAGSKPAGRGGWARRPRGFTMIELLVVVAIIAIGSAGVSFALRDSAATQLEREALRLAALFESARAQSRGTGRPVVWRPTETGFRFEGALPGSLPETWLSEGVQVGGSPVLVLGPEPIIGPQSVLLGSTAVPGRSLRVVTEGVRPFRVAGGDAP</sequence>
<evidence type="ECO:0000256" key="1">
    <source>
        <dbReference type="SAM" id="Phobius"/>
    </source>
</evidence>
<dbReference type="Proteomes" id="UP000297564">
    <property type="component" value="Unassembled WGS sequence"/>
</dbReference>
<dbReference type="EMBL" id="SMLL01000007">
    <property type="protein sequence ID" value="TFY97314.1"/>
    <property type="molecule type" value="Genomic_DNA"/>
</dbReference>
<dbReference type="SUPFAM" id="SSF54523">
    <property type="entry name" value="Pili subunits"/>
    <property type="match status" value="1"/>
</dbReference>
<feature type="transmembrane region" description="Helical" evidence="1">
    <location>
        <begin position="28"/>
        <end position="46"/>
    </location>
</feature>
<organism evidence="2 3">
    <name type="scientific">Ramlibacter rhizophilus</name>
    <dbReference type="NCBI Taxonomy" id="1781167"/>
    <lineage>
        <taxon>Bacteria</taxon>
        <taxon>Pseudomonadati</taxon>
        <taxon>Pseudomonadota</taxon>
        <taxon>Betaproteobacteria</taxon>
        <taxon>Burkholderiales</taxon>
        <taxon>Comamonadaceae</taxon>
        <taxon>Ramlibacter</taxon>
    </lineage>
</organism>
<comment type="caution">
    <text evidence="2">The sequence shown here is derived from an EMBL/GenBank/DDBJ whole genome shotgun (WGS) entry which is preliminary data.</text>
</comment>
<dbReference type="RefSeq" id="WP_135286481.1">
    <property type="nucleotide sequence ID" value="NZ_SMLL01000007.1"/>
</dbReference>
<keyword evidence="3" id="KW-1185">Reference proteome</keyword>
<evidence type="ECO:0000313" key="2">
    <source>
        <dbReference type="EMBL" id="TFY97314.1"/>
    </source>
</evidence>
<evidence type="ECO:0000313" key="3">
    <source>
        <dbReference type="Proteomes" id="UP000297564"/>
    </source>
</evidence>
<dbReference type="Pfam" id="PF07963">
    <property type="entry name" value="N_methyl"/>
    <property type="match status" value="1"/>
</dbReference>
<protein>
    <submittedName>
        <fullName evidence="2">Type II secretion system protein GspH</fullName>
    </submittedName>
</protein>
<accession>A0A4Z0BGQ5</accession>
<dbReference type="NCBIfam" id="TIGR02532">
    <property type="entry name" value="IV_pilin_GFxxxE"/>
    <property type="match status" value="1"/>
</dbReference>
<reference evidence="2 3" key="1">
    <citation type="submission" date="2019-03" db="EMBL/GenBank/DDBJ databases">
        <title>Ramlibacter rhizophilus CCTCC AB2015357, whole genome shotgun sequence.</title>
        <authorList>
            <person name="Zhang X."/>
            <person name="Feng G."/>
            <person name="Zhu H."/>
        </authorList>
    </citation>
    <scope>NUCLEOTIDE SEQUENCE [LARGE SCALE GENOMIC DNA]</scope>
    <source>
        <strain evidence="2 3">CCTCC AB2015357</strain>
    </source>
</reference>
<name>A0A4Z0BGQ5_9BURK</name>
<keyword evidence="1" id="KW-1133">Transmembrane helix</keyword>
<gene>
    <name evidence="2" type="primary">gspH</name>
    <name evidence="2" type="ORF">EZ242_17445</name>
</gene>
<proteinExistence type="predicted"/>
<dbReference type="Gene3D" id="3.30.700.10">
    <property type="entry name" value="Glycoprotein, Type 4 Pilin"/>
    <property type="match status" value="1"/>
</dbReference>